<gene>
    <name evidence="2" type="ORF">EBN88_05300</name>
</gene>
<organism evidence="2 3">
    <name type="scientific">Streptomyces triticirhizae</name>
    <dbReference type="NCBI Taxonomy" id="2483353"/>
    <lineage>
        <taxon>Bacteria</taxon>
        <taxon>Bacillati</taxon>
        <taxon>Actinomycetota</taxon>
        <taxon>Actinomycetes</taxon>
        <taxon>Kitasatosporales</taxon>
        <taxon>Streptomycetaceae</taxon>
        <taxon>Streptomyces</taxon>
    </lineage>
</organism>
<dbReference type="RefSeq" id="WP_122182625.1">
    <property type="nucleotide sequence ID" value="NZ_RFFJ01000016.1"/>
</dbReference>
<dbReference type="AlphaFoldDB" id="A0A3M2MB62"/>
<evidence type="ECO:0000313" key="2">
    <source>
        <dbReference type="EMBL" id="RMI44418.1"/>
    </source>
</evidence>
<dbReference type="EMBL" id="RFFJ01000016">
    <property type="protein sequence ID" value="RMI44418.1"/>
    <property type="molecule type" value="Genomic_DNA"/>
</dbReference>
<evidence type="ECO:0000256" key="1">
    <source>
        <dbReference type="SAM" id="MobiDB-lite"/>
    </source>
</evidence>
<keyword evidence="3" id="KW-1185">Reference proteome</keyword>
<dbReference type="Proteomes" id="UP000278673">
    <property type="component" value="Unassembled WGS sequence"/>
</dbReference>
<feature type="region of interest" description="Disordered" evidence="1">
    <location>
        <begin position="1"/>
        <end position="31"/>
    </location>
</feature>
<evidence type="ECO:0000313" key="3">
    <source>
        <dbReference type="Proteomes" id="UP000278673"/>
    </source>
</evidence>
<protein>
    <submittedName>
        <fullName evidence="2">Uncharacterized protein</fullName>
    </submittedName>
</protein>
<proteinExistence type="predicted"/>
<accession>A0A3M2MB62</accession>
<feature type="compositionally biased region" description="Basic residues" evidence="1">
    <location>
        <begin position="18"/>
        <end position="27"/>
    </location>
</feature>
<comment type="caution">
    <text evidence="2">The sequence shown here is derived from an EMBL/GenBank/DDBJ whole genome shotgun (WGS) entry which is preliminary data.</text>
</comment>
<feature type="region of interest" description="Disordered" evidence="1">
    <location>
        <begin position="51"/>
        <end position="74"/>
    </location>
</feature>
<reference evidence="2 3" key="1">
    <citation type="submission" date="2018-10" db="EMBL/GenBank/DDBJ databases">
        <title>Isolation, diversity and antifungal activity of actinobacteria from wheat.</title>
        <authorList>
            <person name="Han C."/>
        </authorList>
    </citation>
    <scope>NUCLEOTIDE SEQUENCE [LARGE SCALE GENOMIC DNA]</scope>
    <source>
        <strain evidence="2 3">NEAU-YY642</strain>
    </source>
</reference>
<name>A0A3M2MB62_9ACTN</name>
<sequence>MTAIHPPRTHTGHNAPIFHRRWGRRASRTTSTGTTLVLLPHVLPQLPDGWQPTEDAERAAAEQHTATPGPDELATQARLLTLGAVL</sequence>